<dbReference type="OrthoDB" id="1375870at2"/>
<reference evidence="1 2" key="1">
    <citation type="submission" date="2015-03" db="EMBL/GenBank/DDBJ databases">
        <title>Complete genome sequence of Muricauda lutaonensis CC-HSB-11T, isolated from a coastal hot spring.</title>
        <authorList>
            <person name="Kim K.M."/>
        </authorList>
    </citation>
    <scope>NUCLEOTIDE SEQUENCE [LARGE SCALE GENOMIC DNA]</scope>
    <source>
        <strain evidence="1 2">CC-HSB-11</strain>
    </source>
</reference>
<organism evidence="1 2">
    <name type="scientific">Flagellimonas lutaonensis</name>
    <dbReference type="NCBI Taxonomy" id="516051"/>
    <lineage>
        <taxon>Bacteria</taxon>
        <taxon>Pseudomonadati</taxon>
        <taxon>Bacteroidota</taxon>
        <taxon>Flavobacteriia</taxon>
        <taxon>Flavobacteriales</taxon>
        <taxon>Flavobacteriaceae</taxon>
        <taxon>Flagellimonas</taxon>
    </lineage>
</organism>
<dbReference type="AlphaFoldDB" id="A0A0D5YTU1"/>
<dbReference type="EMBL" id="CP011071">
    <property type="protein sequence ID" value="AKA35314.1"/>
    <property type="molecule type" value="Genomic_DNA"/>
</dbReference>
<gene>
    <name evidence="1" type="ORF">VC82_1702</name>
</gene>
<accession>A0A0D5YTU1</accession>
<keyword evidence="2" id="KW-1185">Reference proteome</keyword>
<dbReference type="HOGENOM" id="CLU_209513_0_0_10"/>
<name>A0A0D5YTU1_9FLAO</name>
<dbReference type="KEGG" id="mlt:VC82_1702"/>
<evidence type="ECO:0000313" key="2">
    <source>
        <dbReference type="Proteomes" id="UP000032726"/>
    </source>
</evidence>
<dbReference type="Proteomes" id="UP000032726">
    <property type="component" value="Chromosome"/>
</dbReference>
<sequence>MEIIFRTKAESNLEQEKEFLSLTPIERFYRFLEMAERLKHFPVKKEDKDENKGNNFLIEIKLS</sequence>
<proteinExistence type="predicted"/>
<evidence type="ECO:0000313" key="1">
    <source>
        <dbReference type="EMBL" id="AKA35314.1"/>
    </source>
</evidence>
<protein>
    <submittedName>
        <fullName evidence="1">Uncharacterized protein</fullName>
    </submittedName>
</protein>
<dbReference type="RefSeq" id="WP_045801980.1">
    <property type="nucleotide sequence ID" value="NZ_CP011071.1"/>
</dbReference>
<dbReference type="STRING" id="516051.VC82_1702"/>